<organism evidence="2 3">
    <name type="scientific">Trichonephila inaurata madagascariensis</name>
    <dbReference type="NCBI Taxonomy" id="2747483"/>
    <lineage>
        <taxon>Eukaryota</taxon>
        <taxon>Metazoa</taxon>
        <taxon>Ecdysozoa</taxon>
        <taxon>Arthropoda</taxon>
        <taxon>Chelicerata</taxon>
        <taxon>Arachnida</taxon>
        <taxon>Araneae</taxon>
        <taxon>Araneomorphae</taxon>
        <taxon>Entelegynae</taxon>
        <taxon>Araneoidea</taxon>
        <taxon>Nephilidae</taxon>
        <taxon>Trichonephila</taxon>
        <taxon>Trichonephila inaurata</taxon>
    </lineage>
</organism>
<evidence type="ECO:0000256" key="1">
    <source>
        <dbReference type="SAM" id="MobiDB-lite"/>
    </source>
</evidence>
<feature type="region of interest" description="Disordered" evidence="1">
    <location>
        <begin position="106"/>
        <end position="131"/>
    </location>
</feature>
<proteinExistence type="predicted"/>
<sequence>MKRQRAEGMNYLSSRPFSKLPSFVLCLLEGSIRSHLYAAQDGTRDIFKTLMLQTRDTIFFPQDQDESEIGKKIRRRLPPVPLDQEPVVVRRTKDRTRTLSMGAMPLSTSSERNWESRRMPQRTTSLDDGMSLTTTTSSDLDFLGLTTSTDTYLQFLSSTLFGPTTTTTTTSVLASIPSSIGMSTTSLLGRRDLSAPHSLSSYLRGSSYLLDSQGPEGPKLPSYIMSLKQQLRDELRSVTDQRRRITDPDLSGLLSHSSWADNYDPLRKLGSSTLPPVGGSRLTGGGGASLRRARHRRHASDTKLATSFPAMGRDLY</sequence>
<dbReference type="AlphaFoldDB" id="A0A8X7C9P2"/>
<comment type="caution">
    <text evidence="2">The sequence shown here is derived from an EMBL/GenBank/DDBJ whole genome shotgun (WGS) entry which is preliminary data.</text>
</comment>
<dbReference type="OrthoDB" id="6436337at2759"/>
<feature type="non-terminal residue" evidence="2">
    <location>
        <position position="1"/>
    </location>
</feature>
<reference evidence="2" key="1">
    <citation type="submission" date="2020-08" db="EMBL/GenBank/DDBJ databases">
        <title>Multicomponent nature underlies the extraordinary mechanical properties of spider dragline silk.</title>
        <authorList>
            <person name="Kono N."/>
            <person name="Nakamura H."/>
            <person name="Mori M."/>
            <person name="Yoshida Y."/>
            <person name="Ohtoshi R."/>
            <person name="Malay A.D."/>
            <person name="Moran D.A.P."/>
            <person name="Tomita M."/>
            <person name="Numata K."/>
            <person name="Arakawa K."/>
        </authorList>
    </citation>
    <scope>NUCLEOTIDE SEQUENCE</scope>
</reference>
<evidence type="ECO:0000313" key="3">
    <source>
        <dbReference type="Proteomes" id="UP000886998"/>
    </source>
</evidence>
<dbReference type="EMBL" id="BMAV01012120">
    <property type="protein sequence ID" value="GFY58487.1"/>
    <property type="molecule type" value="Genomic_DNA"/>
</dbReference>
<dbReference type="Proteomes" id="UP000886998">
    <property type="component" value="Unassembled WGS sequence"/>
</dbReference>
<gene>
    <name evidence="2" type="primary">AVEN_81403_1</name>
    <name evidence="2" type="ORF">TNIN_74031</name>
</gene>
<feature type="region of interest" description="Disordered" evidence="1">
    <location>
        <begin position="270"/>
        <end position="301"/>
    </location>
</feature>
<protein>
    <submittedName>
        <fullName evidence="2">Uncharacterized protein</fullName>
    </submittedName>
</protein>
<evidence type="ECO:0000313" key="2">
    <source>
        <dbReference type="EMBL" id="GFY58487.1"/>
    </source>
</evidence>
<accession>A0A8X7C9P2</accession>
<keyword evidence="3" id="KW-1185">Reference proteome</keyword>
<name>A0A8X7C9P2_9ARAC</name>